<evidence type="ECO:0000256" key="14">
    <source>
        <dbReference type="PIRSR" id="PIRSR006769-2"/>
    </source>
</evidence>
<dbReference type="Gene3D" id="3.40.430.10">
    <property type="entry name" value="Dihydrofolate Reductase, subunit A"/>
    <property type="match status" value="1"/>
</dbReference>
<feature type="binding site" evidence="14">
    <location>
        <begin position="298"/>
        <end position="304"/>
    </location>
    <ligand>
        <name>NADP(+)</name>
        <dbReference type="ChEBI" id="CHEBI:58349"/>
    </ligand>
</feature>
<feature type="active site" description="Proton donor" evidence="13">
    <location>
        <position position="59"/>
    </location>
</feature>
<dbReference type="InterPro" id="IPR004794">
    <property type="entry name" value="Eubact_RibD"/>
</dbReference>
<dbReference type="STRING" id="1121477.SAMN02745223_04096"/>
<evidence type="ECO:0000313" key="18">
    <source>
        <dbReference type="EMBL" id="SHF99569.1"/>
    </source>
</evidence>
<comment type="cofactor">
    <cofactor evidence="12 15">
        <name>Zn(2+)</name>
        <dbReference type="ChEBI" id="CHEBI:29105"/>
    </cofactor>
    <text evidence="12 15">Binds 1 zinc ion.</text>
</comment>
<dbReference type="PATRIC" id="fig|1121477.3.peg.3678"/>
<dbReference type="GO" id="GO:0008270">
    <property type="term" value="F:zinc ion binding"/>
    <property type="evidence" value="ECO:0007669"/>
    <property type="project" value="InterPro"/>
</dbReference>
<dbReference type="NCBIfam" id="TIGR00326">
    <property type="entry name" value="eubact_ribD"/>
    <property type="match status" value="1"/>
</dbReference>
<feature type="binding site" evidence="14">
    <location>
        <position position="210"/>
    </location>
    <ligand>
        <name>substrate</name>
    </ligand>
</feature>
<sequence length="369" mass="39067">MNQPTAEDVRWLDAAVRFASPYLGTTADNPAVAALVVDPIDQMLIARAVTARGGRPHAEYLALEAAGYDAGGRTLYVTLEPCHHWGRTPPCVDAVIRSGIMRVVIGTGDPDPRTAGESIKRLESAGVEVILANHEPSRRHHAGHAMRQRAGRPFVTVKLAVSADGMIGRPDIGNVAITGEPARQWTHMQRAFADAVMIGGATARLDDPQLTVRIPGMEQRTPLRVILAGADGIGRDVNLIGGFTGYRTAIIAETAAPVDAPVSVEVIRVAGEDGRPDLVAALQALGTKGIQNLLVEPGARLADALLTANLVDRFALLTSPVVIGLAGLQASADGPITDWLDAAGLIEVDHQPLGEDMVTLYERTEPVFD</sequence>
<keyword evidence="6 12" id="KW-0686">Riboflavin biosynthesis</keyword>
<organism evidence="17 19">
    <name type="scientific">Devosia limi DSM 17137</name>
    <dbReference type="NCBI Taxonomy" id="1121477"/>
    <lineage>
        <taxon>Bacteria</taxon>
        <taxon>Pseudomonadati</taxon>
        <taxon>Pseudomonadota</taxon>
        <taxon>Alphaproteobacteria</taxon>
        <taxon>Hyphomicrobiales</taxon>
        <taxon>Devosiaceae</taxon>
        <taxon>Devosia</taxon>
    </lineage>
</organism>
<dbReference type="Gene3D" id="3.40.140.10">
    <property type="entry name" value="Cytidine Deaminase, domain 2"/>
    <property type="match status" value="1"/>
</dbReference>
<evidence type="ECO:0000256" key="1">
    <source>
        <dbReference type="ARBA" id="ARBA00002151"/>
    </source>
</evidence>
<proteinExistence type="inferred from homology"/>
<evidence type="ECO:0000256" key="11">
    <source>
        <dbReference type="ARBA" id="ARBA00023268"/>
    </source>
</evidence>
<dbReference type="GO" id="GO:0008835">
    <property type="term" value="F:diaminohydroxyphosphoribosylaminopyrimidine deaminase activity"/>
    <property type="evidence" value="ECO:0007669"/>
    <property type="project" value="UniProtKB-EC"/>
</dbReference>
<comment type="function">
    <text evidence="1 12">Converts 2,5-diamino-6-(ribosylamino)-4(3h)-pyrimidinone 5'-phosphate into 5-amino-6-(ribosylamino)-2,4(1h,3h)-pyrimidinedione 5'-phosphate.</text>
</comment>
<comment type="pathway">
    <text evidence="2 12">Cofactor biosynthesis; riboflavin biosynthesis; 5-amino-6-(D-ribitylamino)uracil from GTP: step 2/4.</text>
</comment>
<dbReference type="Proteomes" id="UP000184533">
    <property type="component" value="Unassembled WGS sequence"/>
</dbReference>
<dbReference type="PIRSF" id="PIRSF006769">
    <property type="entry name" value="RibD"/>
    <property type="match status" value="1"/>
</dbReference>
<dbReference type="EMBL" id="LAJF01000085">
    <property type="protein sequence ID" value="KKB84006.1"/>
    <property type="molecule type" value="Genomic_DNA"/>
</dbReference>
<evidence type="ECO:0000256" key="9">
    <source>
        <dbReference type="ARBA" id="ARBA00022857"/>
    </source>
</evidence>
<keyword evidence="11" id="KW-0511">Multifunctional enzyme</keyword>
<dbReference type="OrthoDB" id="9800865at2"/>
<reference evidence="18 20" key="2">
    <citation type="submission" date="2016-11" db="EMBL/GenBank/DDBJ databases">
        <authorList>
            <person name="Jaros S."/>
            <person name="Januszkiewicz K."/>
            <person name="Wedrychowicz H."/>
        </authorList>
    </citation>
    <scope>NUCLEOTIDE SEQUENCE [LARGE SCALE GENOMIC DNA]</scope>
    <source>
        <strain evidence="18 20">DSM 17137</strain>
    </source>
</reference>
<dbReference type="InterPro" id="IPR050765">
    <property type="entry name" value="Riboflavin_Biosynth_HTPR"/>
</dbReference>
<feature type="binding site" evidence="15">
    <location>
        <position position="82"/>
    </location>
    <ligand>
        <name>Zn(2+)</name>
        <dbReference type="ChEBI" id="CHEBI:29105"/>
        <note>catalytic</note>
    </ligand>
</feature>
<dbReference type="Pfam" id="PF00383">
    <property type="entry name" value="dCMP_cyt_deam_1"/>
    <property type="match status" value="1"/>
</dbReference>
<feature type="binding site" evidence="14">
    <location>
        <position position="213"/>
    </location>
    <ligand>
        <name>substrate</name>
    </ligand>
</feature>
<dbReference type="SUPFAM" id="SSF53597">
    <property type="entry name" value="Dihydrofolate reductase-like"/>
    <property type="match status" value="1"/>
</dbReference>
<dbReference type="UniPathway" id="UPA00275">
    <property type="reaction ID" value="UER00401"/>
</dbReference>
<dbReference type="InterPro" id="IPR002734">
    <property type="entry name" value="RibDG_C"/>
</dbReference>
<evidence type="ECO:0000256" key="2">
    <source>
        <dbReference type="ARBA" id="ARBA00004882"/>
    </source>
</evidence>
<evidence type="ECO:0000256" key="8">
    <source>
        <dbReference type="ARBA" id="ARBA00022833"/>
    </source>
</evidence>
<evidence type="ECO:0000313" key="17">
    <source>
        <dbReference type="EMBL" id="KKB84006.1"/>
    </source>
</evidence>
<evidence type="ECO:0000256" key="6">
    <source>
        <dbReference type="ARBA" id="ARBA00022619"/>
    </source>
</evidence>
<dbReference type="PANTHER" id="PTHR38011">
    <property type="entry name" value="DIHYDROFOLATE REDUCTASE FAMILY PROTEIN (AFU_ORTHOLOGUE AFUA_8G06820)"/>
    <property type="match status" value="1"/>
</dbReference>
<comment type="similarity">
    <text evidence="4 12">In the N-terminal section; belongs to the cytidine and deoxycytidylate deaminase family.</text>
</comment>
<dbReference type="GO" id="GO:0009231">
    <property type="term" value="P:riboflavin biosynthetic process"/>
    <property type="evidence" value="ECO:0007669"/>
    <property type="project" value="UniProtKB-UniPathway"/>
</dbReference>
<dbReference type="GO" id="GO:0008703">
    <property type="term" value="F:5-amino-6-(5-phosphoribosylamino)uracil reductase activity"/>
    <property type="evidence" value="ECO:0007669"/>
    <property type="project" value="UniProtKB-EC"/>
</dbReference>
<keyword evidence="8 12" id="KW-0862">Zinc</keyword>
<dbReference type="RefSeq" id="WP_046135624.1">
    <property type="nucleotide sequence ID" value="NZ_FQVC01000021.1"/>
</dbReference>
<keyword evidence="10 12" id="KW-0560">Oxidoreductase</keyword>
<keyword evidence="12" id="KW-0378">Hydrolase</keyword>
<dbReference type="CDD" id="cd01284">
    <property type="entry name" value="Riboflavin_deaminase-reductase"/>
    <property type="match status" value="1"/>
</dbReference>
<keyword evidence="19" id="KW-1185">Reference proteome</keyword>
<evidence type="ECO:0000259" key="16">
    <source>
        <dbReference type="PROSITE" id="PS51747"/>
    </source>
</evidence>
<dbReference type="InterPro" id="IPR016192">
    <property type="entry name" value="APOBEC/CMP_deaminase_Zn-bd"/>
</dbReference>
<dbReference type="PROSITE" id="PS00903">
    <property type="entry name" value="CYT_DCMP_DEAMINASES_1"/>
    <property type="match status" value="1"/>
</dbReference>
<evidence type="ECO:0000256" key="10">
    <source>
        <dbReference type="ARBA" id="ARBA00023002"/>
    </source>
</evidence>
<protein>
    <recommendedName>
        <fullName evidence="12">Riboflavin biosynthesis protein RibD</fullName>
    </recommendedName>
    <domain>
        <recommendedName>
            <fullName evidence="12">Diaminohydroxyphosphoribosylaminopyrimidine deaminase</fullName>
            <shortName evidence="12">DRAP deaminase</shortName>
            <ecNumber evidence="12">3.5.4.26</ecNumber>
        </recommendedName>
        <alternativeName>
            <fullName evidence="12">Riboflavin-specific deaminase</fullName>
        </alternativeName>
    </domain>
    <domain>
        <recommendedName>
            <fullName evidence="12">5-amino-6-(5-phosphoribosylamino)uracil reductase</fullName>
            <ecNumber evidence="12">1.1.1.193</ecNumber>
        </recommendedName>
        <alternativeName>
            <fullName evidence="12">HTP reductase</fullName>
        </alternativeName>
    </domain>
</protein>
<evidence type="ECO:0000313" key="20">
    <source>
        <dbReference type="Proteomes" id="UP000184533"/>
    </source>
</evidence>
<feature type="binding site" evidence="14">
    <location>
        <position position="296"/>
    </location>
    <ligand>
        <name>substrate</name>
    </ligand>
</feature>
<comment type="pathway">
    <text evidence="3 12">Cofactor biosynthesis; riboflavin biosynthesis; 5-amino-6-(D-ribitylamino)uracil from GTP: step 3/4.</text>
</comment>
<comment type="catalytic activity">
    <reaction evidence="12">
        <text>2,5-diamino-6-hydroxy-4-(5-phosphoribosylamino)-pyrimidine + H2O + H(+) = 5-amino-6-(5-phospho-D-ribosylamino)uracil + NH4(+)</text>
        <dbReference type="Rhea" id="RHEA:21868"/>
        <dbReference type="ChEBI" id="CHEBI:15377"/>
        <dbReference type="ChEBI" id="CHEBI:15378"/>
        <dbReference type="ChEBI" id="CHEBI:28938"/>
        <dbReference type="ChEBI" id="CHEBI:58453"/>
        <dbReference type="ChEBI" id="CHEBI:58614"/>
        <dbReference type="EC" id="3.5.4.26"/>
    </reaction>
</comment>
<gene>
    <name evidence="18" type="ORF">SAMN02745223_04096</name>
    <name evidence="17" type="ORF">VW29_12620</name>
</gene>
<feature type="binding site" evidence="14">
    <location>
        <position position="190"/>
    </location>
    <ligand>
        <name>substrate</name>
    </ligand>
</feature>
<evidence type="ECO:0000256" key="3">
    <source>
        <dbReference type="ARBA" id="ARBA00004910"/>
    </source>
</evidence>
<evidence type="ECO:0000256" key="13">
    <source>
        <dbReference type="PIRSR" id="PIRSR006769-1"/>
    </source>
</evidence>
<evidence type="ECO:0000256" key="5">
    <source>
        <dbReference type="ARBA" id="ARBA00007417"/>
    </source>
</evidence>
<name>A0A0F5LNT8_9HYPH</name>
<keyword evidence="9 12" id="KW-0521">NADP</keyword>
<dbReference type="EMBL" id="FQVC01000021">
    <property type="protein sequence ID" value="SHF99569.1"/>
    <property type="molecule type" value="Genomic_DNA"/>
</dbReference>
<evidence type="ECO:0000256" key="12">
    <source>
        <dbReference type="PIRNR" id="PIRNR006769"/>
    </source>
</evidence>
<feature type="binding site" evidence="14">
    <location>
        <position position="206"/>
    </location>
    <ligand>
        <name>substrate</name>
    </ligand>
</feature>
<dbReference type="EC" id="3.5.4.26" evidence="12"/>
<dbReference type="PROSITE" id="PS51747">
    <property type="entry name" value="CYT_DCMP_DEAMINASES_2"/>
    <property type="match status" value="1"/>
</dbReference>
<dbReference type="Proteomes" id="UP000033608">
    <property type="component" value="Unassembled WGS sequence"/>
</dbReference>
<feature type="binding site" evidence="14">
    <location>
        <position position="160"/>
    </location>
    <ligand>
        <name>NADP(+)</name>
        <dbReference type="ChEBI" id="CHEBI:58349"/>
    </ligand>
</feature>
<reference evidence="17 19" key="1">
    <citation type="submission" date="2015-03" db="EMBL/GenBank/DDBJ databases">
        <authorList>
            <person name="Hassan Y.I."/>
            <person name="Lepp D."/>
            <person name="Zhou T."/>
        </authorList>
    </citation>
    <scope>NUCLEOTIDE SEQUENCE [LARGE SCALE GENOMIC DNA]</scope>
    <source>
        <strain evidence="17 19">DSM 17137</strain>
    </source>
</reference>
<comment type="catalytic activity">
    <reaction evidence="12">
        <text>5-amino-6-(5-phospho-D-ribitylamino)uracil + NADP(+) = 5-amino-6-(5-phospho-D-ribosylamino)uracil + NADPH + H(+)</text>
        <dbReference type="Rhea" id="RHEA:17845"/>
        <dbReference type="ChEBI" id="CHEBI:15378"/>
        <dbReference type="ChEBI" id="CHEBI:57783"/>
        <dbReference type="ChEBI" id="CHEBI:58349"/>
        <dbReference type="ChEBI" id="CHEBI:58421"/>
        <dbReference type="ChEBI" id="CHEBI:58453"/>
        <dbReference type="EC" id="1.1.1.193"/>
    </reaction>
</comment>
<dbReference type="InterPro" id="IPR002125">
    <property type="entry name" value="CMP_dCMP_dom"/>
</dbReference>
<evidence type="ECO:0000313" key="19">
    <source>
        <dbReference type="Proteomes" id="UP000033608"/>
    </source>
</evidence>
<feature type="binding site" evidence="14">
    <location>
        <position position="202"/>
    </location>
    <ligand>
        <name>NADP(+)</name>
        <dbReference type="ChEBI" id="CHEBI:58349"/>
    </ligand>
</feature>
<dbReference type="InterPro" id="IPR024072">
    <property type="entry name" value="DHFR-like_dom_sf"/>
</dbReference>
<feature type="domain" description="CMP/dCMP-type deaminase" evidence="16">
    <location>
        <begin position="2"/>
        <end position="130"/>
    </location>
</feature>
<dbReference type="InterPro" id="IPR016193">
    <property type="entry name" value="Cytidine_deaminase-like"/>
</dbReference>
<dbReference type="SUPFAM" id="SSF53927">
    <property type="entry name" value="Cytidine deaminase-like"/>
    <property type="match status" value="1"/>
</dbReference>
<keyword evidence="7 12" id="KW-0479">Metal-binding</keyword>
<comment type="similarity">
    <text evidence="5 12">In the C-terminal section; belongs to the HTP reductase family.</text>
</comment>
<dbReference type="Pfam" id="PF01872">
    <property type="entry name" value="RibD_C"/>
    <property type="match status" value="1"/>
</dbReference>
<accession>A0A0F5LNT8</accession>
<feature type="binding site" evidence="15">
    <location>
        <position position="57"/>
    </location>
    <ligand>
        <name>Zn(2+)</name>
        <dbReference type="ChEBI" id="CHEBI:29105"/>
        <note>catalytic</note>
    </ligand>
</feature>
<dbReference type="AlphaFoldDB" id="A0A0F5LNT8"/>
<dbReference type="EC" id="1.1.1.193" evidence="12"/>
<evidence type="ECO:0000256" key="7">
    <source>
        <dbReference type="ARBA" id="ARBA00022723"/>
    </source>
</evidence>
<dbReference type="PANTHER" id="PTHR38011:SF7">
    <property type="entry name" value="2,5-DIAMINO-6-RIBOSYLAMINO-4(3H)-PYRIMIDINONE 5'-PHOSPHATE REDUCTASE"/>
    <property type="match status" value="1"/>
</dbReference>
<evidence type="ECO:0000256" key="15">
    <source>
        <dbReference type="PIRSR" id="PIRSR006769-3"/>
    </source>
</evidence>
<feature type="binding site" evidence="15">
    <location>
        <position position="91"/>
    </location>
    <ligand>
        <name>Zn(2+)</name>
        <dbReference type="ChEBI" id="CHEBI:29105"/>
        <note>catalytic</note>
    </ligand>
</feature>
<evidence type="ECO:0000256" key="4">
    <source>
        <dbReference type="ARBA" id="ARBA00005259"/>
    </source>
</evidence>